<dbReference type="Pfam" id="PF06934">
    <property type="entry name" value="CTI"/>
    <property type="match status" value="1"/>
</dbReference>
<protein>
    <submittedName>
        <fullName evidence="1">Fatty acid cis/trans isomerase</fullName>
    </submittedName>
</protein>
<dbReference type="GO" id="GO:0016853">
    <property type="term" value="F:isomerase activity"/>
    <property type="evidence" value="ECO:0007669"/>
    <property type="project" value="UniProtKB-KW"/>
</dbReference>
<dbReference type="Proteomes" id="UP000494216">
    <property type="component" value="Unassembled WGS sequence"/>
</dbReference>
<name>A0A8S0XGR3_9GAMM</name>
<gene>
    <name evidence="1" type="ORF">METHB2_380030</name>
</gene>
<dbReference type="AlphaFoldDB" id="A0A8S0XGR3"/>
<dbReference type="EMBL" id="CADCXN010000067">
    <property type="protein sequence ID" value="CAA9891257.1"/>
    <property type="molecule type" value="Genomic_DNA"/>
</dbReference>
<keyword evidence="1" id="KW-0413">Isomerase</keyword>
<sequence>MIKTSWFRVYVLIFFSIASLVTVVYSDVNPLAKEDQVNPAANSVIPANFPEVSGSVSYYDKVKPILDSRCVACHSCYDSPCQLKLTSIEGIQRGATKVPVYDHERLRAVEPSRLFIDETTIAGWREKGFFPVLNEKAHYPEINLNNSLIAKFLKLKIDNPLPNRGKLPETIKLDPERTLECPTLEEFSQYQKDYPLYGMPYGLPRLSEEEENTLFTWLQNGAKLGNPPSLSSSAAAEIKKWEQFFNGATLKNQLSARYIYEHLFIGHLHFKGHPHNEFYKLIRSKTPSGQAVDEIKSARPFEEAEVAKFYYRLRPVTSTIVDKDHFVYELDDGKMERFKDLFLRPDYKVSRLPGYDQDSTANPFKTFSELPAMSRYQFLLDDAHYFFAGFIKGPVCMGQAALNVIRDQFWVAFTTPQDDLNKEITQFLAENNQYLRLPASEGDRIEITGWHKFNELQRQYLINKETFSAKVLLKQKPLDLDLIWNGDGKNDNALLTVFRHYDNASVVKGWVGKLPLTAWVVDYPLFERIHYLLVAGYNVYGSAGHQVATRLYMDFLRMEAENNFLQFIPAKQRKILHDSWYQGMDLKIFGNSELLFIDTTREPGIDYRSADYKPEFFQKIHQKLDSVDGAPDLINRCEQASCNPANSSTEQQQMDTMMGKLADLKGHEIHALPEVSFLRIKGDDPAKDFVYTLIRNKKLLNVSFIFGENLRREPEQDTLTVVPGFLGSYPNIFLAVQKEQLAPFIEQLQHAKTNADLDKFYSQYGIRRTNPEIWQYYDWFNKKYHAEQPENAGLFDMNLYENR</sequence>
<evidence type="ECO:0000313" key="1">
    <source>
        <dbReference type="EMBL" id="CAA9891257.1"/>
    </source>
</evidence>
<organism evidence="1 2">
    <name type="scientific">Candidatus Methylobacter favarea</name>
    <dbReference type="NCBI Taxonomy" id="2707345"/>
    <lineage>
        <taxon>Bacteria</taxon>
        <taxon>Pseudomonadati</taxon>
        <taxon>Pseudomonadota</taxon>
        <taxon>Gammaproteobacteria</taxon>
        <taxon>Methylococcales</taxon>
        <taxon>Methylococcaceae</taxon>
        <taxon>Methylobacter</taxon>
    </lineage>
</organism>
<proteinExistence type="predicted"/>
<dbReference type="InterPro" id="IPR010706">
    <property type="entry name" value="Fatty_acid_cis-trans_isomerase"/>
</dbReference>
<accession>A0A8S0XGR3</accession>
<reference evidence="1 2" key="1">
    <citation type="submission" date="2020-02" db="EMBL/GenBank/DDBJ databases">
        <authorList>
            <person name="Hogendoorn C."/>
        </authorList>
    </citation>
    <scope>NUCLEOTIDE SEQUENCE [LARGE SCALE GENOMIC DNA]</scope>
    <source>
        <strain evidence="1">METHB21</strain>
    </source>
</reference>
<keyword evidence="2" id="KW-1185">Reference proteome</keyword>
<evidence type="ECO:0000313" key="2">
    <source>
        <dbReference type="Proteomes" id="UP000494216"/>
    </source>
</evidence>
<comment type="caution">
    <text evidence="1">The sequence shown here is derived from an EMBL/GenBank/DDBJ whole genome shotgun (WGS) entry which is preliminary data.</text>
</comment>